<dbReference type="EMBL" id="AJWK01005932">
    <property type="status" value="NOT_ANNOTATED_CDS"/>
    <property type="molecule type" value="Genomic_DNA"/>
</dbReference>
<dbReference type="VEuPathDB" id="VectorBase:LLONM1_001557"/>
<accession>A0A1B0CBX2</accession>
<dbReference type="GeneID" id="129789683"/>
<dbReference type="Proteomes" id="UP000092461">
    <property type="component" value="Unassembled WGS sequence"/>
</dbReference>
<sequence length="404" mass="46042">MKLSESKSEAQIVPTRRNSVYRETAAGSAAQATGGVLHRIPEMNVPMMKISDEYDIEKTISEGCFAKIFLTNHRPTNTTVILKACHVELMTLKDFIREYHYTYQLSHHPNILSCYQVAFQTDSYYVFAQEYAPFGDLAAHLCPGGLPELFCKSIATQLSAALGFMHSKQLVHRDLKLENVLVFAPDFSRIKLCDFGATTREGTLVSKGRHTWIAFLPPEVLEIVKNERFICKTSSDCWQFGILLFSCLTGNVPWESADWVRDSNYSSFVKYQKKKSTAVPENFRRFTPRLIRAFRKILDPDAEKRAKVTEIMKYMKNKWIDTKVVVSKSATNLGGGVSDADSVCVYLNQRDNRPSLDENKTRKRIMSSYGLPDQVAADQSALRNRIWEWVLSCEQTYDSEIEGF</sequence>
<evidence type="ECO:0000313" key="4">
    <source>
        <dbReference type="Proteomes" id="UP000092461"/>
    </source>
</evidence>
<dbReference type="AlphaFoldDB" id="A0A1B0CBX2"/>
<dbReference type="GO" id="GO:0004674">
    <property type="term" value="F:protein serine/threonine kinase activity"/>
    <property type="evidence" value="ECO:0007669"/>
    <property type="project" value="TreeGrafter"/>
</dbReference>
<dbReference type="Gene3D" id="1.10.510.10">
    <property type="entry name" value="Transferase(Phosphotransferase) domain 1"/>
    <property type="match status" value="1"/>
</dbReference>
<dbReference type="PANTHER" id="PTHR24359:SF26">
    <property type="entry name" value="SERINE_THREONINE-PROTEIN KINASE MENG-PO"/>
    <property type="match status" value="1"/>
</dbReference>
<organism evidence="3 4">
    <name type="scientific">Lutzomyia longipalpis</name>
    <name type="common">Sand fly</name>
    <dbReference type="NCBI Taxonomy" id="7200"/>
    <lineage>
        <taxon>Eukaryota</taxon>
        <taxon>Metazoa</taxon>
        <taxon>Ecdysozoa</taxon>
        <taxon>Arthropoda</taxon>
        <taxon>Hexapoda</taxon>
        <taxon>Insecta</taxon>
        <taxon>Pterygota</taxon>
        <taxon>Neoptera</taxon>
        <taxon>Endopterygota</taxon>
        <taxon>Diptera</taxon>
        <taxon>Nematocera</taxon>
        <taxon>Psychodoidea</taxon>
        <taxon>Psychodidae</taxon>
        <taxon>Lutzomyia</taxon>
        <taxon>Lutzomyia</taxon>
    </lineage>
</organism>
<dbReference type="EMBL" id="GITU01008242">
    <property type="protein sequence ID" value="MBC1176945.1"/>
    <property type="molecule type" value="Transcribed_RNA"/>
</dbReference>
<dbReference type="VEuPathDB" id="VectorBase:LLOJ001752"/>
<dbReference type="EMBL" id="AJWK01005933">
    <property type="status" value="NOT_ANNOTATED_CDS"/>
    <property type="molecule type" value="Genomic_DNA"/>
</dbReference>
<reference evidence="3" key="3">
    <citation type="submission" date="2020-05" db="UniProtKB">
        <authorList>
            <consortium name="EnsemblMetazoa"/>
        </authorList>
    </citation>
    <scope>IDENTIFICATION</scope>
    <source>
        <strain evidence="3">Jacobina</strain>
    </source>
</reference>
<dbReference type="GO" id="GO:0005524">
    <property type="term" value="F:ATP binding"/>
    <property type="evidence" value="ECO:0007669"/>
    <property type="project" value="InterPro"/>
</dbReference>
<reference evidence="2" key="2">
    <citation type="journal article" date="2020" name="BMC">
        <title>Leishmania infection induces a limited differential gene expression in the sand fly midgut.</title>
        <authorList>
            <person name="Coutinho-Abreu I.V."/>
            <person name="Serafim T.D."/>
            <person name="Meneses C."/>
            <person name="Kamhawi S."/>
            <person name="Oliveira F."/>
            <person name="Valenzuela J.G."/>
        </authorList>
    </citation>
    <scope>NUCLEOTIDE SEQUENCE</scope>
    <source>
        <strain evidence="2">Jacobina</strain>
        <tissue evidence="2">Midgut</tissue>
    </source>
</reference>
<evidence type="ECO:0000313" key="3">
    <source>
        <dbReference type="EnsemblMetazoa" id="LLOJ001752-PA"/>
    </source>
</evidence>
<dbReference type="Pfam" id="PF00069">
    <property type="entry name" value="Pkinase"/>
    <property type="match status" value="1"/>
</dbReference>
<name>A0A1B0CBX2_LUTLO</name>
<protein>
    <submittedName>
        <fullName evidence="2">Putative serine/threonine kinase</fullName>
    </submittedName>
</protein>
<dbReference type="EnsemblMetazoa" id="LLOJ001752-RA">
    <property type="protein sequence ID" value="LLOJ001752-PA"/>
    <property type="gene ID" value="LLOJ001752"/>
</dbReference>
<dbReference type="InterPro" id="IPR011009">
    <property type="entry name" value="Kinase-like_dom_sf"/>
</dbReference>
<dbReference type="InterPro" id="IPR000719">
    <property type="entry name" value="Prot_kinase_dom"/>
</dbReference>
<keyword evidence="4" id="KW-1185">Reference proteome</keyword>
<keyword evidence="2" id="KW-0418">Kinase</keyword>
<dbReference type="InterPro" id="IPR008271">
    <property type="entry name" value="Ser/Thr_kinase_AS"/>
</dbReference>
<feature type="domain" description="Protein kinase" evidence="1">
    <location>
        <begin position="54"/>
        <end position="320"/>
    </location>
</feature>
<dbReference type="RefSeq" id="XP_055682660.1">
    <property type="nucleotide sequence ID" value="XM_055826685.1"/>
</dbReference>
<evidence type="ECO:0000313" key="2">
    <source>
        <dbReference type="EMBL" id="MBC1176945.1"/>
    </source>
</evidence>
<dbReference type="SMART" id="SM00220">
    <property type="entry name" value="S_TKc"/>
    <property type="match status" value="1"/>
</dbReference>
<dbReference type="PANTHER" id="PTHR24359">
    <property type="entry name" value="SERINE/THREONINE-PROTEIN KINASE SBK1"/>
    <property type="match status" value="1"/>
</dbReference>
<dbReference type="EMBL" id="AJWK01005934">
    <property type="status" value="NOT_ANNOTATED_CDS"/>
    <property type="molecule type" value="Genomic_DNA"/>
</dbReference>
<keyword evidence="2" id="KW-0808">Transferase</keyword>
<dbReference type="SUPFAM" id="SSF56112">
    <property type="entry name" value="Protein kinase-like (PK-like)"/>
    <property type="match status" value="1"/>
</dbReference>
<evidence type="ECO:0000259" key="1">
    <source>
        <dbReference type="PROSITE" id="PS50011"/>
    </source>
</evidence>
<proteinExistence type="predicted"/>
<dbReference type="PROSITE" id="PS50011">
    <property type="entry name" value="PROTEIN_KINASE_DOM"/>
    <property type="match status" value="1"/>
</dbReference>
<dbReference type="CTD" id="104192"/>
<dbReference type="PROSITE" id="PS00108">
    <property type="entry name" value="PROTEIN_KINASE_ST"/>
    <property type="match status" value="1"/>
</dbReference>
<reference evidence="4" key="1">
    <citation type="submission" date="2012-05" db="EMBL/GenBank/DDBJ databases">
        <title>Whole Genome Assembly of Lutzomyia longipalpis.</title>
        <authorList>
            <person name="Richards S."/>
            <person name="Qu C."/>
            <person name="Dillon R."/>
            <person name="Worley K."/>
            <person name="Scherer S."/>
            <person name="Batterton M."/>
            <person name="Taylor A."/>
            <person name="Hawes A."/>
            <person name="Hernandez B."/>
            <person name="Kovar C."/>
            <person name="Mandapat C."/>
            <person name="Pham C."/>
            <person name="Qu C."/>
            <person name="Jing C."/>
            <person name="Bess C."/>
            <person name="Bandaranaike D."/>
            <person name="Ngo D."/>
            <person name="Ongeri F."/>
            <person name="Arias F."/>
            <person name="Lara F."/>
            <person name="Weissenberger G."/>
            <person name="Kamau G."/>
            <person name="Han H."/>
            <person name="Shen H."/>
            <person name="Dinh H."/>
            <person name="Khalil I."/>
            <person name="Jones J."/>
            <person name="Shafer J."/>
            <person name="Jayaseelan J."/>
            <person name="Quiroz J."/>
            <person name="Blankenburg K."/>
            <person name="Nguyen L."/>
            <person name="Jackson L."/>
            <person name="Francisco L."/>
            <person name="Tang L.-Y."/>
            <person name="Pu L.-L."/>
            <person name="Perales L."/>
            <person name="Lorensuhewa L."/>
            <person name="Munidasa M."/>
            <person name="Coyle M."/>
            <person name="Taylor M."/>
            <person name="Puazo M."/>
            <person name="Firestine M."/>
            <person name="Scheel M."/>
            <person name="Javaid M."/>
            <person name="Wang M."/>
            <person name="Li M."/>
            <person name="Tabassum N."/>
            <person name="Saada N."/>
            <person name="Osuji N."/>
            <person name="Aqrawi P."/>
            <person name="Fu Q."/>
            <person name="Thornton R."/>
            <person name="Raj R."/>
            <person name="Goodspeed R."/>
            <person name="Mata R."/>
            <person name="Najjar R."/>
            <person name="Gubbala S."/>
            <person name="Lee S."/>
            <person name="Denson S."/>
            <person name="Patil S."/>
            <person name="Macmil S."/>
            <person name="Qi S."/>
            <person name="Matskevitch T."/>
            <person name="Palculict T."/>
            <person name="Mathew T."/>
            <person name="Vee V."/>
            <person name="Velamala V."/>
            <person name="Korchina V."/>
            <person name="Cai W."/>
            <person name="Liu W."/>
            <person name="Dai W."/>
            <person name="Zou X."/>
            <person name="Zhu Y."/>
            <person name="Zhang Y."/>
            <person name="Wu Y.-Q."/>
            <person name="Xin Y."/>
            <person name="Nazarath L."/>
            <person name="Kovar C."/>
            <person name="Han Y."/>
            <person name="Muzny D."/>
            <person name="Gibbs R."/>
        </authorList>
    </citation>
    <scope>NUCLEOTIDE SEQUENCE [LARGE SCALE GENOMIC DNA]</scope>
    <source>
        <strain evidence="4">Jacobina</strain>
    </source>
</reference>